<accession>A0A3D0ZP11</accession>
<evidence type="ECO:0000313" key="2">
    <source>
        <dbReference type="EMBL" id="HCC42025.1"/>
    </source>
</evidence>
<organism evidence="2 3">
    <name type="scientific">candidate division WWE3 bacterium</name>
    <dbReference type="NCBI Taxonomy" id="2053526"/>
    <lineage>
        <taxon>Bacteria</taxon>
        <taxon>Katanobacteria</taxon>
    </lineage>
</organism>
<protein>
    <recommendedName>
        <fullName evidence="1">DUF3850 domain-containing protein</fullName>
    </recommendedName>
</protein>
<comment type="caution">
    <text evidence="2">The sequence shown here is derived from an EMBL/GenBank/DDBJ whole genome shotgun (WGS) entry which is preliminary data.</text>
</comment>
<proteinExistence type="predicted"/>
<gene>
    <name evidence="2" type="ORF">DEP93_00970</name>
</gene>
<dbReference type="InterPro" id="IPR039440">
    <property type="entry name" value="DUF3850"/>
</dbReference>
<dbReference type="Gene3D" id="2.30.130.30">
    <property type="entry name" value="Hypothetical protein"/>
    <property type="match status" value="1"/>
</dbReference>
<feature type="domain" description="DUF3850" evidence="1">
    <location>
        <begin position="3"/>
        <end position="54"/>
    </location>
</feature>
<sequence>MLDGKKNYELRLADWECNEGDTLLLKEWDPETKSYTGREVSKKIKYVARFKINDLFWPREDIERYGLQVISLE</sequence>
<evidence type="ECO:0000259" key="1">
    <source>
        <dbReference type="Pfam" id="PF12961"/>
    </source>
</evidence>
<dbReference type="Proteomes" id="UP000263336">
    <property type="component" value="Unassembled WGS sequence"/>
</dbReference>
<dbReference type="EMBL" id="DOZN01000008">
    <property type="protein sequence ID" value="HCC42025.1"/>
    <property type="molecule type" value="Genomic_DNA"/>
</dbReference>
<name>A0A3D0ZP11_UNCKA</name>
<evidence type="ECO:0000313" key="3">
    <source>
        <dbReference type="Proteomes" id="UP000263336"/>
    </source>
</evidence>
<dbReference type="Pfam" id="PF12961">
    <property type="entry name" value="DUF3850"/>
    <property type="match status" value="1"/>
</dbReference>
<reference evidence="2 3" key="1">
    <citation type="journal article" date="2018" name="Nat. Biotechnol.">
        <title>A standardized bacterial taxonomy based on genome phylogeny substantially revises the tree of life.</title>
        <authorList>
            <person name="Parks D.H."/>
            <person name="Chuvochina M."/>
            <person name="Waite D.W."/>
            <person name="Rinke C."/>
            <person name="Skarshewski A."/>
            <person name="Chaumeil P.A."/>
            <person name="Hugenholtz P."/>
        </authorList>
    </citation>
    <scope>NUCLEOTIDE SEQUENCE [LARGE SCALE GENOMIC DNA]</scope>
    <source>
        <strain evidence="2">UBA11701</strain>
    </source>
</reference>
<dbReference type="AlphaFoldDB" id="A0A3D0ZP11"/>